<organism evidence="1 2">
    <name type="scientific">Heyndrickxia ginsengihumi</name>
    <dbReference type="NCBI Taxonomy" id="363870"/>
    <lineage>
        <taxon>Bacteria</taxon>
        <taxon>Bacillati</taxon>
        <taxon>Bacillota</taxon>
        <taxon>Bacilli</taxon>
        <taxon>Bacillales</taxon>
        <taxon>Bacillaceae</taxon>
        <taxon>Heyndrickxia</taxon>
    </lineage>
</organism>
<protein>
    <recommendedName>
        <fullName evidence="3">RiboL-PSP-HEPN domain-containing protein</fullName>
    </recommendedName>
</protein>
<dbReference type="EMBL" id="JRUN01000006">
    <property type="protein sequence ID" value="KHD86354.1"/>
    <property type="molecule type" value="Genomic_DNA"/>
</dbReference>
<reference evidence="1 2" key="1">
    <citation type="submission" date="2014-10" db="EMBL/GenBank/DDBJ databases">
        <title>Draft genome of phytase producing Bacillus ginsengihumi strain M2.11.</title>
        <authorList>
            <person name="Toymentseva A."/>
            <person name="Boulygina E.A."/>
            <person name="Kazakov S.V."/>
            <person name="Kayumov I."/>
            <person name="Suleimanova A.D."/>
            <person name="Mardanova A.M."/>
            <person name="Maria S.N."/>
            <person name="Sergey M.Y."/>
            <person name="Sharipova M.R."/>
        </authorList>
    </citation>
    <scope>NUCLEOTIDE SEQUENCE [LARGE SCALE GENOMIC DNA]</scope>
    <source>
        <strain evidence="1 2">M2.11</strain>
    </source>
</reference>
<dbReference type="Proteomes" id="UP000030588">
    <property type="component" value="Unassembled WGS sequence"/>
</dbReference>
<dbReference type="RefSeq" id="WP_035353152.1">
    <property type="nucleotide sequence ID" value="NZ_JRUN01000006.1"/>
</dbReference>
<name>A0A0A6VIA7_9BACI</name>
<evidence type="ECO:0008006" key="3">
    <source>
        <dbReference type="Google" id="ProtNLM"/>
    </source>
</evidence>
<gene>
    <name evidence="1" type="ORF">NG54_03285</name>
</gene>
<sequence>MSEFSMGLQEFAAETALLHFIRIDDERIKELVNKLIGLSHNVKARLFYYANLCVQMESFFSSQKSNFVSHLSKVAKKMDESSMNDYEKMFSQSQYVEQQWLFYERLEVQESAIAVGIFLKSYTLLERVLNQICEIYKQLKNSNISYKDLEGGGIVRASKYIKQTVNINNESKNEWKLLRCWNTVRNQVMHEDALLSSDPKLIRAMRELGLKSIKDTTVSESEIINIKIDHVKSFLVLIDKNLSYFVLNEKEWK</sequence>
<comment type="caution">
    <text evidence="1">The sequence shown here is derived from an EMBL/GenBank/DDBJ whole genome shotgun (WGS) entry which is preliminary data.</text>
</comment>
<dbReference type="STRING" id="363870.NG54_03285"/>
<proteinExistence type="predicted"/>
<dbReference type="AlphaFoldDB" id="A0A0A6VIA7"/>
<evidence type="ECO:0000313" key="1">
    <source>
        <dbReference type="EMBL" id="KHD86354.1"/>
    </source>
</evidence>
<accession>A0A0A6VIA7</accession>
<evidence type="ECO:0000313" key="2">
    <source>
        <dbReference type="Proteomes" id="UP000030588"/>
    </source>
</evidence>